<keyword evidence="8 11" id="KW-0233">DNA recombination</keyword>
<dbReference type="GO" id="GO:0017108">
    <property type="term" value="F:5'-flap endonuclease activity"/>
    <property type="evidence" value="ECO:0007669"/>
    <property type="project" value="InterPro"/>
</dbReference>
<keyword evidence="14" id="KW-1185">Reference proteome</keyword>
<dbReference type="GO" id="GO:0008270">
    <property type="term" value="F:zinc ion binding"/>
    <property type="evidence" value="ECO:0007669"/>
    <property type="project" value="UniProtKB-KW"/>
</dbReference>
<dbReference type="CDD" id="cd10455">
    <property type="entry name" value="GIY-YIG_SLX1"/>
    <property type="match status" value="1"/>
</dbReference>
<comment type="subunit">
    <text evidence="11">Forms a heterodimer with SLX4.</text>
</comment>
<dbReference type="Proteomes" id="UP000644660">
    <property type="component" value="Unassembled WGS sequence"/>
</dbReference>
<keyword evidence="9 11" id="KW-0234">DNA repair</keyword>
<name>A0A8H2VFA7_9SACH</name>
<gene>
    <name evidence="13" type="ORF">KABA2_04S05632</name>
</gene>
<keyword evidence="2" id="KW-0479">Metal-binding</keyword>
<keyword evidence="7" id="KW-0862">Zinc</keyword>
<accession>A0A8H2VFA7</accession>
<dbReference type="FunFam" id="3.40.1440.10:FF:000006">
    <property type="entry name" value="Structure-specific endonuclease subunit SLX1"/>
    <property type="match status" value="1"/>
</dbReference>
<dbReference type="InterPro" id="IPR035901">
    <property type="entry name" value="GIY-YIG_endonuc_sf"/>
</dbReference>
<dbReference type="InterPro" id="IPR013083">
    <property type="entry name" value="Znf_RING/FYVE/PHD"/>
</dbReference>
<dbReference type="InterPro" id="IPR000305">
    <property type="entry name" value="GIY-YIG_endonuc"/>
</dbReference>
<dbReference type="SMART" id="SM00465">
    <property type="entry name" value="GIYc"/>
    <property type="match status" value="1"/>
</dbReference>
<evidence type="ECO:0000256" key="6">
    <source>
        <dbReference type="ARBA" id="ARBA00022801"/>
    </source>
</evidence>
<dbReference type="PANTHER" id="PTHR20208:SF10">
    <property type="entry name" value="STRUCTURE-SPECIFIC ENDONUCLEASE SUBUNIT SLX1"/>
    <property type="match status" value="1"/>
</dbReference>
<evidence type="ECO:0000256" key="1">
    <source>
        <dbReference type="ARBA" id="ARBA00022722"/>
    </source>
</evidence>
<dbReference type="GO" id="GO:0008821">
    <property type="term" value="F:crossover junction DNA endonuclease activity"/>
    <property type="evidence" value="ECO:0007669"/>
    <property type="project" value="TreeGrafter"/>
</dbReference>
<dbReference type="InterPro" id="IPR048749">
    <property type="entry name" value="SLX1_C"/>
</dbReference>
<comment type="function">
    <text evidence="11">Catalytic subunit of the SLX1-SLX4 structure-specific endonuclease that resolves DNA secondary structures generated during DNA repair and recombination. Has endonuclease activity towards branched DNA substrates, introducing single-strand cuts in duplex DNA close to junctions with ss-DNA.</text>
</comment>
<evidence type="ECO:0000313" key="13">
    <source>
        <dbReference type="EMBL" id="CAB4254410.1"/>
    </source>
</evidence>
<comment type="similarity">
    <text evidence="11">Belongs to the SLX1 family.</text>
</comment>
<evidence type="ECO:0000256" key="4">
    <source>
        <dbReference type="ARBA" id="ARBA00022763"/>
    </source>
</evidence>
<dbReference type="Gene3D" id="3.30.40.10">
    <property type="entry name" value="Zinc/RING finger domain, C3HC4 (zinc finger)"/>
    <property type="match status" value="1"/>
</dbReference>
<dbReference type="AlphaFoldDB" id="A0A8H2VFA7"/>
<keyword evidence="10 11" id="KW-0539">Nucleus</keyword>
<protein>
    <submittedName>
        <fullName evidence="13">Similar to Saccharomyces cerevisiae YBR228W SLX1 Subunit of a complex, with Slx4p, that hydrolyzes 5' branches from duplex DNA in response to stalled or converging replication forks</fullName>
    </submittedName>
</protein>
<dbReference type="PROSITE" id="PS50164">
    <property type="entry name" value="GIY_YIG"/>
    <property type="match status" value="1"/>
</dbReference>
<dbReference type="GeneID" id="64857403"/>
<dbReference type="SUPFAM" id="SSF82771">
    <property type="entry name" value="GIY-YIG endonuclease"/>
    <property type="match status" value="1"/>
</dbReference>
<proteinExistence type="inferred from homology"/>
<evidence type="ECO:0000256" key="11">
    <source>
        <dbReference type="HAMAP-Rule" id="MF_03100"/>
    </source>
</evidence>
<evidence type="ECO:0000256" key="9">
    <source>
        <dbReference type="ARBA" id="ARBA00023204"/>
    </source>
</evidence>
<dbReference type="Pfam" id="PF01541">
    <property type="entry name" value="GIY-YIG"/>
    <property type="match status" value="1"/>
</dbReference>
<dbReference type="Gene3D" id="3.40.1440.10">
    <property type="entry name" value="GIY-YIG endonuclease"/>
    <property type="match status" value="1"/>
</dbReference>
<comment type="cofactor">
    <cofactor evidence="11">
        <name>a divalent metal cation</name>
        <dbReference type="ChEBI" id="CHEBI:60240"/>
    </cofactor>
</comment>
<organism evidence="13 14">
    <name type="scientific">Maudiozyma barnettii</name>
    <dbReference type="NCBI Taxonomy" id="61262"/>
    <lineage>
        <taxon>Eukaryota</taxon>
        <taxon>Fungi</taxon>
        <taxon>Dikarya</taxon>
        <taxon>Ascomycota</taxon>
        <taxon>Saccharomycotina</taxon>
        <taxon>Saccharomycetes</taxon>
        <taxon>Saccharomycetales</taxon>
        <taxon>Saccharomycetaceae</taxon>
        <taxon>Maudiozyma</taxon>
    </lineage>
</organism>
<dbReference type="HAMAP" id="MF_03100">
    <property type="entry name" value="Endonuc_su_Slx1"/>
    <property type="match status" value="1"/>
</dbReference>
<evidence type="ECO:0000313" key="14">
    <source>
        <dbReference type="Proteomes" id="UP000644660"/>
    </source>
</evidence>
<dbReference type="InterPro" id="IPR027520">
    <property type="entry name" value="Slx1"/>
</dbReference>
<evidence type="ECO:0000256" key="2">
    <source>
        <dbReference type="ARBA" id="ARBA00022723"/>
    </source>
</evidence>
<evidence type="ECO:0000256" key="3">
    <source>
        <dbReference type="ARBA" id="ARBA00022759"/>
    </source>
</evidence>
<dbReference type="PANTHER" id="PTHR20208">
    <property type="entry name" value="STRUCTURE-SPECIFIC ENDONUCLEASE SUBUNIT SLX1"/>
    <property type="match status" value="1"/>
</dbReference>
<evidence type="ECO:0000256" key="10">
    <source>
        <dbReference type="ARBA" id="ARBA00023242"/>
    </source>
</evidence>
<keyword evidence="1 11" id="KW-0540">Nuclease</keyword>
<evidence type="ECO:0000256" key="5">
    <source>
        <dbReference type="ARBA" id="ARBA00022771"/>
    </source>
</evidence>
<dbReference type="InterPro" id="IPR050381">
    <property type="entry name" value="SLX1_endonuclease"/>
</dbReference>
<dbReference type="GO" id="GO:0000724">
    <property type="term" value="P:double-strand break repair via homologous recombination"/>
    <property type="evidence" value="ECO:0007669"/>
    <property type="project" value="TreeGrafter"/>
</dbReference>
<sequence length="338" mass="39569">MKLEVEKTNCTRLRYAAKEHIFSVNVNREMGDFAQFYCCYFLQSVEHRQSFYIGSSPNPPRRLRQHNGDLVKGGAYRTKRSGTRPWEMILFVYGFPNKIIALQFEHAWQHGYKTRFIKEEARIINKKNSGSAGRNIHYKLALIRQLLNHPFFKVMNLGVQFFNSDVASTFDQNKFGIALDPCYENWGKVKTSENALSLSKYDLKRLTVDDLSDISEQNRALVSHFYDSSIKLDEERMNRYTERVMDGLSKCKLCYKTYDYTSEDEDLKPHIAFCTNEGCDFVSEVSCLCRRFIVEEIDDRDKDLTLIPRGGRCPECRTELEWTILMKYSSMIKDVSRK</sequence>
<dbReference type="OrthoDB" id="24645at2759"/>
<reference evidence="13 14" key="1">
    <citation type="submission" date="2020-05" db="EMBL/GenBank/DDBJ databases">
        <authorList>
            <person name="Casaregola S."/>
            <person name="Devillers H."/>
            <person name="Grondin C."/>
        </authorList>
    </citation>
    <scope>NUCLEOTIDE SEQUENCE [LARGE SCALE GENOMIC DNA]</scope>
    <source>
        <strain evidence="13 14">CLIB 1767</strain>
    </source>
</reference>
<evidence type="ECO:0000256" key="8">
    <source>
        <dbReference type="ARBA" id="ARBA00023172"/>
    </source>
</evidence>
<comment type="subcellular location">
    <subcellularLocation>
        <location evidence="11">Nucleus</location>
    </subcellularLocation>
</comment>
<dbReference type="EMBL" id="CAEFZW010000004">
    <property type="protein sequence ID" value="CAB4254410.1"/>
    <property type="molecule type" value="Genomic_DNA"/>
</dbReference>
<evidence type="ECO:0000259" key="12">
    <source>
        <dbReference type="PROSITE" id="PS50164"/>
    </source>
</evidence>
<dbReference type="Pfam" id="PF21202">
    <property type="entry name" value="SLX1_C"/>
    <property type="match status" value="1"/>
</dbReference>
<keyword evidence="3 11" id="KW-0255">Endonuclease</keyword>
<keyword evidence="5" id="KW-0863">Zinc-finger</keyword>
<evidence type="ECO:0000256" key="7">
    <source>
        <dbReference type="ARBA" id="ARBA00022833"/>
    </source>
</evidence>
<dbReference type="RefSeq" id="XP_041406254.1">
    <property type="nucleotide sequence ID" value="XM_041550320.1"/>
</dbReference>
<keyword evidence="6 11" id="KW-0378">Hydrolase</keyword>
<comment type="caution">
    <text evidence="11">Lacks conserved residue(s) required for the propagation of feature annotation.</text>
</comment>
<keyword evidence="4 11" id="KW-0227">DNA damage</keyword>
<dbReference type="GO" id="GO:0033557">
    <property type="term" value="C:Slx1-Slx4 complex"/>
    <property type="evidence" value="ECO:0007669"/>
    <property type="project" value="UniProtKB-UniRule"/>
</dbReference>
<feature type="domain" description="GIY-YIG" evidence="12">
    <location>
        <begin position="35"/>
        <end position="118"/>
    </location>
</feature>
<comment type="caution">
    <text evidence="13">The sequence shown here is derived from an EMBL/GenBank/DDBJ whole genome shotgun (WGS) entry which is preliminary data.</text>
</comment>